<dbReference type="InterPro" id="IPR037185">
    <property type="entry name" value="EmrE-like"/>
</dbReference>
<dbReference type="PANTHER" id="PTHR13146">
    <property type="match status" value="1"/>
</dbReference>
<comment type="subcellular location">
    <subcellularLocation>
        <location evidence="1">Membrane</location>
        <topology evidence="1">Multi-pass membrane protein</topology>
    </subcellularLocation>
</comment>
<dbReference type="SUPFAM" id="SSF103481">
    <property type="entry name" value="Multidrug resistance efflux transporter EmrE"/>
    <property type="match status" value="1"/>
</dbReference>
<feature type="transmembrane region" description="Helical" evidence="5">
    <location>
        <begin position="271"/>
        <end position="297"/>
    </location>
</feature>
<proteinExistence type="predicted"/>
<feature type="chain" id="PRO_5041921905" description="Integral membrane protein" evidence="6">
    <location>
        <begin position="21"/>
        <end position="420"/>
    </location>
</feature>
<name>A0AAD5TFC1_9FUNG</name>
<gene>
    <name evidence="7" type="ORF">HDU87_007016</name>
</gene>
<reference evidence="7" key="1">
    <citation type="submission" date="2020-05" db="EMBL/GenBank/DDBJ databases">
        <title>Phylogenomic resolution of chytrid fungi.</title>
        <authorList>
            <person name="Stajich J.E."/>
            <person name="Amses K."/>
            <person name="Simmons R."/>
            <person name="Seto K."/>
            <person name="Myers J."/>
            <person name="Bonds A."/>
            <person name="Quandt C.A."/>
            <person name="Barry K."/>
            <person name="Liu P."/>
            <person name="Grigoriev I."/>
            <person name="Longcore J.E."/>
            <person name="James T.Y."/>
        </authorList>
    </citation>
    <scope>NUCLEOTIDE SEQUENCE</scope>
    <source>
        <strain evidence="7">JEL0379</strain>
    </source>
</reference>
<feature type="transmembrane region" description="Helical" evidence="5">
    <location>
        <begin position="163"/>
        <end position="183"/>
    </location>
</feature>
<keyword evidence="4 5" id="KW-0472">Membrane</keyword>
<evidence type="ECO:0000256" key="1">
    <source>
        <dbReference type="ARBA" id="ARBA00004141"/>
    </source>
</evidence>
<dbReference type="InterPro" id="IPR012404">
    <property type="entry name" value="UCP036436"/>
</dbReference>
<comment type="caution">
    <text evidence="7">The sequence shown here is derived from an EMBL/GenBank/DDBJ whole genome shotgun (WGS) entry which is preliminary data.</text>
</comment>
<evidence type="ECO:0000313" key="7">
    <source>
        <dbReference type="EMBL" id="KAJ3174644.1"/>
    </source>
</evidence>
<feature type="signal peptide" evidence="6">
    <location>
        <begin position="1"/>
        <end position="20"/>
    </location>
</feature>
<evidence type="ECO:0000256" key="3">
    <source>
        <dbReference type="ARBA" id="ARBA00022989"/>
    </source>
</evidence>
<dbReference type="GO" id="GO:0015165">
    <property type="term" value="F:pyrimidine nucleotide-sugar transmembrane transporter activity"/>
    <property type="evidence" value="ECO:0007669"/>
    <property type="project" value="InterPro"/>
</dbReference>
<feature type="transmembrane region" description="Helical" evidence="5">
    <location>
        <begin position="136"/>
        <end position="157"/>
    </location>
</feature>
<feature type="transmembrane region" description="Helical" evidence="5">
    <location>
        <begin position="190"/>
        <end position="211"/>
    </location>
</feature>
<evidence type="ECO:0008006" key="9">
    <source>
        <dbReference type="Google" id="ProtNLM"/>
    </source>
</evidence>
<accession>A0AAD5TFC1</accession>
<feature type="transmembrane region" description="Helical" evidence="5">
    <location>
        <begin position="376"/>
        <end position="395"/>
    </location>
</feature>
<feature type="transmembrane region" description="Helical" evidence="5">
    <location>
        <begin position="240"/>
        <end position="259"/>
    </location>
</feature>
<evidence type="ECO:0000313" key="8">
    <source>
        <dbReference type="Proteomes" id="UP001212152"/>
    </source>
</evidence>
<sequence>MRKLVLLTLVSGMLLSGTLNTILNKLQDNTCVGNCGAPNGKDRRHFEQPLWQTVNMFIGEALCLFVYFIGIRVEKHRERLAGVPVAHPDDTGIAVPDDPATETSPLIGPSSTPLSGTVPIEDEALLEVPLTGSRNLLLWLPTLCDMTATTLMNIGLIHVSASIYQMLRGSVVLFTGTLSVIFLHRRHPLYRWFALCCVFAGVAIVGLSTIVDPTPPPDQSISSNLDKQDDGEADAARSSFIGVILVVIAQTVTASQFVIEEKILSRYHVPAIKAVGLEGTFGLLTTGIIMPISYIWFGKGTGNFFDLPVGYSEIVNNPQVLWSGFGIIFSIAFFNWFGLSVTRSISATSRSTIDTCRTIFIWMISLSLGWEQFRWLQVLGFLVLLYGTFLFNDIVSPPPFGFCRARAIEDEIDEEIVEPA</sequence>
<feature type="transmembrane region" description="Helical" evidence="5">
    <location>
        <begin position="50"/>
        <end position="70"/>
    </location>
</feature>
<evidence type="ECO:0000256" key="4">
    <source>
        <dbReference type="ARBA" id="ARBA00023136"/>
    </source>
</evidence>
<dbReference type="GO" id="GO:0000139">
    <property type="term" value="C:Golgi membrane"/>
    <property type="evidence" value="ECO:0007669"/>
    <property type="project" value="InterPro"/>
</dbReference>
<keyword evidence="8" id="KW-1185">Reference proteome</keyword>
<dbReference type="Proteomes" id="UP001212152">
    <property type="component" value="Unassembled WGS sequence"/>
</dbReference>
<evidence type="ECO:0000256" key="6">
    <source>
        <dbReference type="SAM" id="SignalP"/>
    </source>
</evidence>
<dbReference type="EMBL" id="JADGJQ010000062">
    <property type="protein sequence ID" value="KAJ3174644.1"/>
    <property type="molecule type" value="Genomic_DNA"/>
</dbReference>
<keyword evidence="2 5" id="KW-0812">Transmembrane</keyword>
<organism evidence="7 8">
    <name type="scientific">Geranomyces variabilis</name>
    <dbReference type="NCBI Taxonomy" id="109894"/>
    <lineage>
        <taxon>Eukaryota</taxon>
        <taxon>Fungi</taxon>
        <taxon>Fungi incertae sedis</taxon>
        <taxon>Chytridiomycota</taxon>
        <taxon>Chytridiomycota incertae sedis</taxon>
        <taxon>Chytridiomycetes</taxon>
        <taxon>Spizellomycetales</taxon>
        <taxon>Powellomycetaceae</taxon>
        <taxon>Geranomyces</taxon>
    </lineage>
</organism>
<dbReference type="PANTHER" id="PTHR13146:SF0">
    <property type="entry name" value="SOLUTE CARRIER FAMILY 35 MEMBER F6"/>
    <property type="match status" value="1"/>
</dbReference>
<evidence type="ECO:0000256" key="2">
    <source>
        <dbReference type="ARBA" id="ARBA00022692"/>
    </source>
</evidence>
<protein>
    <recommendedName>
        <fullName evidence="9">Integral membrane protein</fullName>
    </recommendedName>
</protein>
<dbReference type="InterPro" id="IPR007271">
    <property type="entry name" value="Nuc_sug_transpt"/>
</dbReference>
<keyword evidence="6" id="KW-0732">Signal</keyword>
<dbReference type="PIRSF" id="PIRSF036436">
    <property type="entry name" value="UCP036436"/>
    <property type="match status" value="1"/>
</dbReference>
<keyword evidence="3 5" id="KW-1133">Transmembrane helix</keyword>
<dbReference type="Pfam" id="PF04142">
    <property type="entry name" value="Nuc_sug_transp"/>
    <property type="match status" value="1"/>
</dbReference>
<evidence type="ECO:0000256" key="5">
    <source>
        <dbReference type="SAM" id="Phobius"/>
    </source>
</evidence>
<dbReference type="AlphaFoldDB" id="A0AAD5TFC1"/>
<feature type="transmembrane region" description="Helical" evidence="5">
    <location>
        <begin position="320"/>
        <end position="339"/>
    </location>
</feature>